<keyword evidence="1" id="KW-0812">Transmembrane</keyword>
<dbReference type="Pfam" id="PF00027">
    <property type="entry name" value="cNMP_binding"/>
    <property type="match status" value="1"/>
</dbReference>
<comment type="caution">
    <text evidence="3">The sequence shown here is derived from an EMBL/GenBank/DDBJ whole genome shotgun (WGS) entry which is preliminary data.</text>
</comment>
<gene>
    <name evidence="3" type="ORF">CUN48_05260</name>
</gene>
<dbReference type="InterPro" id="IPR005182">
    <property type="entry name" value="YdbS-like_PH"/>
</dbReference>
<evidence type="ECO:0000313" key="4">
    <source>
        <dbReference type="Proteomes" id="UP000230790"/>
    </source>
</evidence>
<reference evidence="3 4" key="1">
    <citation type="submission" date="2017-11" db="EMBL/GenBank/DDBJ databases">
        <title>Evolution of Phototrophy in the Chloroflexi Phylum Driven by Horizontal Gene Transfer.</title>
        <authorList>
            <person name="Ward L.M."/>
            <person name="Hemp J."/>
            <person name="Shih P.M."/>
            <person name="Mcglynn S.E."/>
            <person name="Fischer W."/>
        </authorList>
    </citation>
    <scope>NUCLEOTIDE SEQUENCE [LARGE SCALE GENOMIC DNA]</scope>
    <source>
        <strain evidence="3">JP3_7</strain>
    </source>
</reference>
<keyword evidence="1" id="KW-0472">Membrane</keyword>
<dbReference type="EMBL" id="PGTN01000024">
    <property type="protein sequence ID" value="PJF48108.1"/>
    <property type="molecule type" value="Genomic_DNA"/>
</dbReference>
<dbReference type="PROSITE" id="PS50042">
    <property type="entry name" value="CNMP_BINDING_3"/>
    <property type="match status" value="1"/>
</dbReference>
<accession>A0A2M8QEC0</accession>
<dbReference type="Pfam" id="PF03703">
    <property type="entry name" value="bPH_2"/>
    <property type="match status" value="1"/>
</dbReference>
<name>A0A2M8QEC0_9CHLR</name>
<evidence type="ECO:0000259" key="2">
    <source>
        <dbReference type="PROSITE" id="PS50042"/>
    </source>
</evidence>
<protein>
    <recommendedName>
        <fullName evidence="2">Cyclic nucleotide-binding domain-containing protein</fullName>
    </recommendedName>
</protein>
<keyword evidence="1" id="KW-1133">Transmembrane helix</keyword>
<dbReference type="PANTHER" id="PTHR37938:SF1">
    <property type="entry name" value="BLL0215 PROTEIN"/>
    <property type="match status" value="1"/>
</dbReference>
<feature type="transmembrane region" description="Helical" evidence="1">
    <location>
        <begin position="438"/>
        <end position="457"/>
    </location>
</feature>
<dbReference type="InterPro" id="IPR018490">
    <property type="entry name" value="cNMP-bd_dom_sf"/>
</dbReference>
<dbReference type="Gene3D" id="2.60.120.10">
    <property type="entry name" value="Jelly Rolls"/>
    <property type="match status" value="1"/>
</dbReference>
<evidence type="ECO:0000256" key="1">
    <source>
        <dbReference type="SAM" id="Phobius"/>
    </source>
</evidence>
<dbReference type="AlphaFoldDB" id="A0A2M8QEC0"/>
<feature type="transmembrane region" description="Helical" evidence="1">
    <location>
        <begin position="400"/>
        <end position="426"/>
    </location>
</feature>
<feature type="transmembrane region" description="Helical" evidence="1">
    <location>
        <begin position="208"/>
        <end position="229"/>
    </location>
</feature>
<sequence>MAQEVGDATNGQAPLTPDALVRQLRESTLFSRLTDAEFKAVLGLMRARAMDEGQILILAGAQDTNLYILRRGKMLIRAPEKGGKDPVIRFVKPGEILNELPFVTGHPSEVTIETVTPAQLWYIPRGEFQQLIAREGHIREHLTYTPEVEKYIKQRRRFDTQRPGELVLWFGRKHWWVLLQSQWLTVLMLVFAAATLLPPVRPIFSGPFGAAFVGALLFVAFASFLWFLIDWWNDYYVVTDQRVIHRERILVVYDSQDEAPISAVQNVTVERPNFVSTALDTGTLLIETMGAHANIRFEWVAEPNKVSKLILDQQARARVEVAAIERAKVRSELRREMEVGIKPLPAPAPPPRRAAQANQGTQGLPFVRRVGAGLANLRNELLPRMRLVRAPDIIVYRKHWLTLISATMMPFLLLLLYFAAMVFVWFSASSLRRLLFETPAIAVVALLGFVLLFWWVWQYEDWRNDLYMLTAERLIEYKRSPFGLLGVSQRTASLANVQNVTAVTKGLVDNLFNVGDVVVRTGGVDNELNFARVWNPRSVQRELVMRLEAYRAAQRDKEAARRRREFIEWIGIYDELTRIHERRPLG</sequence>
<dbReference type="InterPro" id="IPR014710">
    <property type="entry name" value="RmlC-like_jellyroll"/>
</dbReference>
<evidence type="ECO:0000313" key="3">
    <source>
        <dbReference type="EMBL" id="PJF48108.1"/>
    </source>
</evidence>
<proteinExistence type="predicted"/>
<dbReference type="PANTHER" id="PTHR37938">
    <property type="entry name" value="BLL0215 PROTEIN"/>
    <property type="match status" value="1"/>
</dbReference>
<dbReference type="SUPFAM" id="SSF51206">
    <property type="entry name" value="cAMP-binding domain-like"/>
    <property type="match status" value="1"/>
</dbReference>
<dbReference type="SMART" id="SM00100">
    <property type="entry name" value="cNMP"/>
    <property type="match status" value="1"/>
</dbReference>
<feature type="domain" description="Cyclic nucleotide-binding" evidence="2">
    <location>
        <begin position="29"/>
        <end position="140"/>
    </location>
</feature>
<organism evidence="3 4">
    <name type="scientific">Candidatus Thermofonsia Clade 3 bacterium</name>
    <dbReference type="NCBI Taxonomy" id="2364212"/>
    <lineage>
        <taxon>Bacteria</taxon>
        <taxon>Bacillati</taxon>
        <taxon>Chloroflexota</taxon>
        <taxon>Candidatus Thermofontia</taxon>
        <taxon>Candidatus Thermofonsia Clade 3</taxon>
    </lineage>
</organism>
<dbReference type="InterPro" id="IPR000595">
    <property type="entry name" value="cNMP-bd_dom"/>
</dbReference>
<dbReference type="Proteomes" id="UP000230790">
    <property type="component" value="Unassembled WGS sequence"/>
</dbReference>
<feature type="transmembrane region" description="Helical" evidence="1">
    <location>
        <begin position="175"/>
        <end position="196"/>
    </location>
</feature>
<dbReference type="CDD" id="cd00038">
    <property type="entry name" value="CAP_ED"/>
    <property type="match status" value="1"/>
</dbReference>